<organism evidence="7 8">
    <name type="scientific">Clostridium punense</name>
    <dbReference type="NCBI Taxonomy" id="1054297"/>
    <lineage>
        <taxon>Bacteria</taxon>
        <taxon>Bacillati</taxon>
        <taxon>Bacillota</taxon>
        <taxon>Clostridia</taxon>
        <taxon>Eubacteriales</taxon>
        <taxon>Clostridiaceae</taxon>
        <taxon>Clostridium</taxon>
    </lineage>
</organism>
<evidence type="ECO:0000256" key="3">
    <source>
        <dbReference type="ARBA" id="ARBA00022806"/>
    </source>
</evidence>
<evidence type="ECO:0000256" key="2">
    <source>
        <dbReference type="ARBA" id="ARBA00022801"/>
    </source>
</evidence>
<proteinExistence type="predicted"/>
<dbReference type="Gene3D" id="3.40.50.300">
    <property type="entry name" value="P-loop containing nucleotide triphosphate hydrolases"/>
    <property type="match status" value="3"/>
</dbReference>
<evidence type="ECO:0000313" key="8">
    <source>
        <dbReference type="Proteomes" id="UP001519308"/>
    </source>
</evidence>
<dbReference type="Pfam" id="PF00580">
    <property type="entry name" value="UvrD-helicase"/>
    <property type="match status" value="1"/>
</dbReference>
<accession>A0ABS4K5V2</accession>
<dbReference type="EMBL" id="JAGGLL010000024">
    <property type="protein sequence ID" value="MBP2023154.1"/>
    <property type="molecule type" value="Genomic_DNA"/>
</dbReference>
<feature type="binding site" evidence="5">
    <location>
        <begin position="224"/>
        <end position="231"/>
    </location>
    <ligand>
        <name>ATP</name>
        <dbReference type="ChEBI" id="CHEBI:30616"/>
    </ligand>
</feature>
<gene>
    <name evidence="7" type="ORF">J2Z44_002989</name>
</gene>
<dbReference type="Proteomes" id="UP001519308">
    <property type="component" value="Unassembled WGS sequence"/>
</dbReference>
<feature type="domain" description="UvrD-like helicase ATP-binding" evidence="6">
    <location>
        <begin position="203"/>
        <end position="602"/>
    </location>
</feature>
<dbReference type="SUPFAM" id="SSF52540">
    <property type="entry name" value="P-loop containing nucleoside triphosphate hydrolases"/>
    <property type="match status" value="1"/>
</dbReference>
<dbReference type="PANTHER" id="PTHR11070">
    <property type="entry name" value="UVRD / RECB / PCRA DNA HELICASE FAMILY MEMBER"/>
    <property type="match status" value="1"/>
</dbReference>
<keyword evidence="8" id="KW-1185">Reference proteome</keyword>
<dbReference type="EC" id="3.6.4.12" evidence="7"/>
<evidence type="ECO:0000259" key="6">
    <source>
        <dbReference type="PROSITE" id="PS51198"/>
    </source>
</evidence>
<keyword evidence="4 5" id="KW-0067">ATP-binding</keyword>
<dbReference type="GO" id="GO:0016787">
    <property type="term" value="F:hydrolase activity"/>
    <property type="evidence" value="ECO:0007669"/>
    <property type="project" value="UniProtKB-KW"/>
</dbReference>
<evidence type="ECO:0000313" key="7">
    <source>
        <dbReference type="EMBL" id="MBP2023154.1"/>
    </source>
</evidence>
<protein>
    <submittedName>
        <fullName evidence="7">DNA helicase-2/ATP-dependent DNA helicase PcrA</fullName>
        <ecNumber evidence="7">3.6.4.12</ecNumber>
    </submittedName>
</protein>
<keyword evidence="1 5" id="KW-0547">Nucleotide-binding</keyword>
<dbReference type="NCBIfam" id="NF041464">
    <property type="entry name" value="HelD_BACSU"/>
    <property type="match status" value="1"/>
</dbReference>
<evidence type="ECO:0000256" key="5">
    <source>
        <dbReference type="PROSITE-ProRule" id="PRU00560"/>
    </source>
</evidence>
<dbReference type="PROSITE" id="PS51198">
    <property type="entry name" value="UVRD_HELICASE_ATP_BIND"/>
    <property type="match status" value="1"/>
</dbReference>
<evidence type="ECO:0000256" key="1">
    <source>
        <dbReference type="ARBA" id="ARBA00022741"/>
    </source>
</evidence>
<dbReference type="InterPro" id="IPR014016">
    <property type="entry name" value="UvrD-like_ATP-bd"/>
</dbReference>
<dbReference type="InterPro" id="IPR000212">
    <property type="entry name" value="DNA_helicase_UvrD/REP"/>
</dbReference>
<evidence type="ECO:0000256" key="4">
    <source>
        <dbReference type="ARBA" id="ARBA00022840"/>
    </source>
</evidence>
<dbReference type="PANTHER" id="PTHR11070:SF17">
    <property type="entry name" value="DNA HELICASE IV"/>
    <property type="match status" value="1"/>
</dbReference>
<keyword evidence="3 5" id="KW-0347">Helicase</keyword>
<name>A0ABS4K5V2_9CLOT</name>
<keyword evidence="2 5" id="KW-0378">Hydrolase</keyword>
<dbReference type="GO" id="GO:0003678">
    <property type="term" value="F:DNA helicase activity"/>
    <property type="evidence" value="ECO:0007669"/>
    <property type="project" value="UniProtKB-EC"/>
</dbReference>
<dbReference type="InterPro" id="IPR027417">
    <property type="entry name" value="P-loop_NTPase"/>
</dbReference>
<dbReference type="RefSeq" id="WP_209649746.1">
    <property type="nucleotide sequence ID" value="NZ_JAGGLL010000024.1"/>
</dbReference>
<reference evidence="7 8" key="1">
    <citation type="submission" date="2021-03" db="EMBL/GenBank/DDBJ databases">
        <title>Genomic Encyclopedia of Type Strains, Phase IV (KMG-IV): sequencing the most valuable type-strain genomes for metagenomic binning, comparative biology and taxonomic classification.</title>
        <authorList>
            <person name="Goeker M."/>
        </authorList>
    </citation>
    <scope>NUCLEOTIDE SEQUENCE [LARGE SCALE GENOMIC DNA]</scope>
    <source>
        <strain evidence="7 8">DSM 28650</strain>
    </source>
</reference>
<comment type="caution">
    <text evidence="7">The sequence shown here is derived from an EMBL/GenBank/DDBJ whole genome shotgun (WGS) entry which is preliminary data.</text>
</comment>
<dbReference type="InterPro" id="IPR048228">
    <property type="entry name" value="HelD_bacillota"/>
</dbReference>
<sequence length="762" mass="88602">MAIEKAETLREREKFITTKNWIHEELDKTKNKFNDYDKKISTLKKSSGGTYSDDLILAQQIFDFINKNLHKYEEAKEQPYFARIDFREKRREKESFYIGKFGLNDEENNEEVVIDWRAPIANLYYSGTFGQSYYASPMGIIEGDLSLKRKFLVKDGGLEEIFDEGINELIVKTSAEGNELIDEFLKLNLEQSMSKKLKDVVATIQKEQNEIIRAYKNKPIIIQGSAGSGKTTVALHRLAYLIYTYGNEEKNENILVVAPNKLFIDYISDVLPNLGVYSVKQNTYEELCMEILKIKGKIITKDEKLAKIMEEEQINSVKYITSSSKVKGSLAFKSILDRYIKFLESKDSDVEDIEVEGYTLFTSKEIKKLYIRDLAHLPVKRRKEEIKKYFKQKVKDKVFSVEELIDRDYGFRVKDIKLAINISEEEKRKQIISVYNERDEKKKSLKVNSNKALKEFFSNWESLDLYKCYIELFNNEATFKEITKDTIPQKLYEYMREELNRNSQKKLIDSDDLTPLTYLKLKFEGTNLEKFMHLVVDEAQDYSYFQMHLLNEISQNSSMTIVGDLGQGIYNYKGIASWNKLIEGVFKQDATYIALSQSYRSTVEIISVANRVLEKQNLNLIPAMPVLRHGEMPKNIRVPSKDEEVKLIDTIVNEVYGKKKNSVAIICKTLSQCKELSKKLSKNSSFTWVLIGENENNINMERIIIPSYMTKGLEFDATIIYNCDDENYIDNDLDKKLLYVALTRALHLEYIIFSGNLTKLLQ</sequence>